<dbReference type="Pfam" id="PF00566">
    <property type="entry name" value="RabGAP-TBC"/>
    <property type="match status" value="1"/>
</dbReference>
<evidence type="ECO:0000313" key="4">
    <source>
        <dbReference type="Proteomes" id="UP000785679"/>
    </source>
</evidence>
<dbReference type="AlphaFoldDB" id="A0A8J8P0I3"/>
<dbReference type="Proteomes" id="UP000785679">
    <property type="component" value="Unassembled WGS sequence"/>
</dbReference>
<dbReference type="GO" id="GO:0031267">
    <property type="term" value="F:small GTPase binding"/>
    <property type="evidence" value="ECO:0007669"/>
    <property type="project" value="TreeGrafter"/>
</dbReference>
<dbReference type="InterPro" id="IPR000195">
    <property type="entry name" value="Rab-GAP-TBC_dom"/>
</dbReference>
<comment type="caution">
    <text evidence="3">The sequence shown here is derived from an EMBL/GenBank/DDBJ whole genome shotgun (WGS) entry which is preliminary data.</text>
</comment>
<dbReference type="OrthoDB" id="1668230at2759"/>
<evidence type="ECO:0000259" key="1">
    <source>
        <dbReference type="PROSITE" id="PS50086"/>
    </source>
</evidence>
<dbReference type="CDD" id="cd00158">
    <property type="entry name" value="RHOD"/>
    <property type="match status" value="1"/>
</dbReference>
<dbReference type="InterPro" id="IPR036873">
    <property type="entry name" value="Rhodanese-like_dom_sf"/>
</dbReference>
<reference evidence="3" key="1">
    <citation type="submission" date="2019-06" db="EMBL/GenBank/DDBJ databases">
        <authorList>
            <person name="Zheng W."/>
        </authorList>
    </citation>
    <scope>NUCLEOTIDE SEQUENCE</scope>
    <source>
        <strain evidence="3">QDHG01</strain>
    </source>
</reference>
<gene>
    <name evidence="3" type="ORF">FGO68_gene2242</name>
</gene>
<evidence type="ECO:0000259" key="2">
    <source>
        <dbReference type="PROSITE" id="PS50206"/>
    </source>
</evidence>
<dbReference type="EMBL" id="RRYP01002208">
    <property type="protein sequence ID" value="TNV85028.1"/>
    <property type="molecule type" value="Genomic_DNA"/>
</dbReference>
<dbReference type="PANTHER" id="PTHR47219">
    <property type="entry name" value="RAB GTPASE-ACTIVATING PROTEIN 1-LIKE"/>
    <property type="match status" value="1"/>
</dbReference>
<accession>A0A8J8P0I3</accession>
<dbReference type="InterPro" id="IPR050302">
    <property type="entry name" value="Rab_GAP_TBC_domain"/>
</dbReference>
<dbReference type="PANTHER" id="PTHR47219:SF9">
    <property type="entry name" value="GTPASE ACTIVATING PROTEIN AND CENTROSOME-ASSOCIATED, ISOFORM B"/>
    <property type="match status" value="1"/>
</dbReference>
<dbReference type="Gene3D" id="3.40.250.10">
    <property type="entry name" value="Rhodanese-like domain"/>
    <property type="match status" value="1"/>
</dbReference>
<dbReference type="PROSITE" id="PS50206">
    <property type="entry name" value="RHODANESE_3"/>
    <property type="match status" value="1"/>
</dbReference>
<feature type="domain" description="Rhodanese" evidence="2">
    <location>
        <begin position="231"/>
        <end position="323"/>
    </location>
</feature>
<evidence type="ECO:0000313" key="3">
    <source>
        <dbReference type="EMBL" id="TNV85028.1"/>
    </source>
</evidence>
<dbReference type="SUPFAM" id="SSF52821">
    <property type="entry name" value="Rhodanese/Cell cycle control phosphatase"/>
    <property type="match status" value="1"/>
</dbReference>
<protein>
    <recommendedName>
        <fullName evidence="5">TBC1 domain family member 23</fullName>
    </recommendedName>
</protein>
<dbReference type="Pfam" id="PF00581">
    <property type="entry name" value="Rhodanese"/>
    <property type="match status" value="1"/>
</dbReference>
<dbReference type="SUPFAM" id="SSF47923">
    <property type="entry name" value="Ypt/Rab-GAP domain of gyp1p"/>
    <property type="match status" value="1"/>
</dbReference>
<feature type="domain" description="Rab-GAP TBC" evidence="1">
    <location>
        <begin position="1"/>
        <end position="119"/>
    </location>
</feature>
<dbReference type="Gene3D" id="1.10.472.80">
    <property type="entry name" value="Ypt/Rab-GAP domain of gyp1p, domain 3"/>
    <property type="match status" value="1"/>
</dbReference>
<name>A0A8J8P0I3_HALGN</name>
<dbReference type="InterPro" id="IPR035969">
    <property type="entry name" value="Rab-GAP_TBC_sf"/>
</dbReference>
<dbReference type="InterPro" id="IPR001763">
    <property type="entry name" value="Rhodanese-like_dom"/>
</dbReference>
<organism evidence="3 4">
    <name type="scientific">Halteria grandinella</name>
    <dbReference type="NCBI Taxonomy" id="5974"/>
    <lineage>
        <taxon>Eukaryota</taxon>
        <taxon>Sar</taxon>
        <taxon>Alveolata</taxon>
        <taxon>Ciliophora</taxon>
        <taxon>Intramacronucleata</taxon>
        <taxon>Spirotrichea</taxon>
        <taxon>Stichotrichia</taxon>
        <taxon>Sporadotrichida</taxon>
        <taxon>Halteriidae</taxon>
        <taxon>Halteria</taxon>
    </lineage>
</organism>
<sequence>MKKEQRVVYVQGIDSIAAVLYSEYYERDWLVVPMLRQIYNKYLRNFLDGEGNLCFKYSSLMVKRLLRYYDPELVEHFREIEFTANLYPLVNWIMTLFAHSVPLIKGQLTQIWTSIFSQQSLEYFFYLAVAIFIHSKPTLLPLDLNDTLQLISHLGSIIDVPQVLEMADRLQTKTPQSFVQNDLIGPSQHKLDLSQILKDSAYFQDRWWELDQLDYNESFDICLLSAEDYLKRKSMLTIDIRPWSEFHACHIRGSYHMREMHVEFIRCYRENYGDNVIVVVGDRETPGHTFIQELLALESSISKICMLRGGIDAIKMEGMQVLRKGQKNARAEDFTQQYDKFVKKAVQLKAKK</sequence>
<evidence type="ECO:0008006" key="5">
    <source>
        <dbReference type="Google" id="ProtNLM"/>
    </source>
</evidence>
<dbReference type="PROSITE" id="PS50086">
    <property type="entry name" value="TBC_RABGAP"/>
    <property type="match status" value="1"/>
</dbReference>
<dbReference type="GO" id="GO:0005096">
    <property type="term" value="F:GTPase activator activity"/>
    <property type="evidence" value="ECO:0007669"/>
    <property type="project" value="TreeGrafter"/>
</dbReference>
<keyword evidence="4" id="KW-1185">Reference proteome</keyword>
<proteinExistence type="predicted"/>